<keyword evidence="4" id="KW-1185">Reference proteome</keyword>
<feature type="compositionally biased region" description="Basic and acidic residues" evidence="1">
    <location>
        <begin position="433"/>
        <end position="444"/>
    </location>
</feature>
<evidence type="ECO:0000313" key="4">
    <source>
        <dbReference type="Proteomes" id="UP000321570"/>
    </source>
</evidence>
<reference evidence="3 4" key="1">
    <citation type="submission" date="2019-07" db="EMBL/GenBank/DDBJ databases">
        <authorList>
            <person name="Jastrzebski P J."/>
            <person name="Paukszto L."/>
            <person name="Jastrzebski P J."/>
        </authorList>
    </citation>
    <scope>NUCLEOTIDE SEQUENCE [LARGE SCALE GENOMIC DNA]</scope>
    <source>
        <strain evidence="3 4">WMS-il1</strain>
    </source>
</reference>
<gene>
    <name evidence="3" type="ORF">WMSIL1_LOCUS2975</name>
</gene>
<dbReference type="PANTHER" id="PTHR33327">
    <property type="entry name" value="ENDONUCLEASE"/>
    <property type="match status" value="1"/>
</dbReference>
<dbReference type="PANTHER" id="PTHR33327:SF3">
    <property type="entry name" value="RNA-DIRECTED DNA POLYMERASE"/>
    <property type="match status" value="1"/>
</dbReference>
<dbReference type="Proteomes" id="UP000321570">
    <property type="component" value="Unassembled WGS sequence"/>
</dbReference>
<evidence type="ECO:0000256" key="1">
    <source>
        <dbReference type="SAM" id="MobiDB-lite"/>
    </source>
</evidence>
<evidence type="ECO:0000259" key="2">
    <source>
        <dbReference type="Pfam" id="PF23055"/>
    </source>
</evidence>
<feature type="compositionally biased region" description="Basic residues" evidence="1">
    <location>
        <begin position="221"/>
        <end position="240"/>
    </location>
</feature>
<name>A0A564Y6K6_HYMDI</name>
<feature type="region of interest" description="Disordered" evidence="1">
    <location>
        <begin position="423"/>
        <end position="444"/>
    </location>
</feature>
<proteinExistence type="predicted"/>
<dbReference type="InterPro" id="IPR055469">
    <property type="entry name" value="DUF7041"/>
</dbReference>
<evidence type="ECO:0000313" key="3">
    <source>
        <dbReference type="EMBL" id="VUZ42183.1"/>
    </source>
</evidence>
<feature type="region of interest" description="Disordered" evidence="1">
    <location>
        <begin position="216"/>
        <end position="240"/>
    </location>
</feature>
<sequence length="444" mass="50985">MSQETSALPTQISQINPASLREFLPDHAPSVFMVLESHFKNNNIRSQTSKFHTLIETIPPSLIVHFADAIQKPSQNPYDDLKAAILQHTQPSAAERVKKLLQQECTGDLKPTALLNRIKLLALGESFNTDFWKILYFRKLPSNIQPILANALKTEPIESLADMADNILETLGSPRIEEIPHTSHFTPTKSEPPAAWEERMLKLEAKIEALTLQKSQLRSRSFNRRRRSQSRHDPRSRRHKNKSNNICWYHRTYGASARHCLSPCQFQTHSGNESKLQRILFDRFRSRDLCTPLYSRQLKFLRLPSYTSSCQRFSYQDIWPEICHFRSRITQNLPLDTIADVSKPIIGADFLCHFGLLLDHRRKKLLDPLTSLHSKCTEYSCPTYSPITCIPSSESPFYSILKKFPDLTTLVCSDKPVNHSVTHSITTNGNPVKARDRRLSPTRY</sequence>
<protein>
    <recommendedName>
        <fullName evidence="2">DUF7041 domain-containing protein</fullName>
    </recommendedName>
</protein>
<dbReference type="EMBL" id="CABIJS010000088">
    <property type="protein sequence ID" value="VUZ42183.1"/>
    <property type="molecule type" value="Genomic_DNA"/>
</dbReference>
<organism evidence="3 4">
    <name type="scientific">Hymenolepis diminuta</name>
    <name type="common">Rat tapeworm</name>
    <dbReference type="NCBI Taxonomy" id="6216"/>
    <lineage>
        <taxon>Eukaryota</taxon>
        <taxon>Metazoa</taxon>
        <taxon>Spiralia</taxon>
        <taxon>Lophotrochozoa</taxon>
        <taxon>Platyhelminthes</taxon>
        <taxon>Cestoda</taxon>
        <taxon>Eucestoda</taxon>
        <taxon>Cyclophyllidea</taxon>
        <taxon>Hymenolepididae</taxon>
        <taxon>Hymenolepis</taxon>
    </lineage>
</organism>
<accession>A0A564Y6K6</accession>
<dbReference type="AlphaFoldDB" id="A0A564Y6K6"/>
<dbReference type="Pfam" id="PF23055">
    <property type="entry name" value="DUF7041"/>
    <property type="match status" value="1"/>
</dbReference>
<feature type="domain" description="DUF7041" evidence="2">
    <location>
        <begin position="29"/>
        <end position="102"/>
    </location>
</feature>